<sequence length="244" mass="27061">MFGLQALSTLDVMPGSSLAGHFDDGDQLAYTTITTGVGHDTQLLTSGDVLQSCETNDDQGHLDSEGGCSTGISITKVQGATIKSLKKRFRFQPTSIATSQRTRAGAGTWARLYARHRRPELSASVLPLPAGFPDVTLVVWMILNPPPKQQGILYRQLYKSTLHLSKHASDASIRQRLQAYLVHYAIGPNKGERMLSDASRYVHFQFKKGLTPRAKSHQEMIILPDKNCPYLKKAKKPRRFDVKL</sequence>
<keyword evidence="2" id="KW-1185">Reference proteome</keyword>
<evidence type="ECO:0000313" key="2">
    <source>
        <dbReference type="Proteomes" id="UP000836404"/>
    </source>
</evidence>
<dbReference type="EMBL" id="CAJHJF010003743">
    <property type="protein sequence ID" value="CAD6937736.1"/>
    <property type="molecule type" value="Genomic_DNA"/>
</dbReference>
<gene>
    <name evidence="1" type="ORF">JKILLFL_G1538</name>
</gene>
<comment type="caution">
    <text evidence="1">The sequence shown here is derived from an EMBL/GenBank/DDBJ whole genome shotgun (WGS) entry which is preliminary data.</text>
</comment>
<dbReference type="Proteomes" id="UP000836404">
    <property type="component" value="Unassembled WGS sequence"/>
</dbReference>
<protein>
    <submittedName>
        <fullName evidence="1">Uncharacterized protein</fullName>
    </submittedName>
</protein>
<dbReference type="AlphaFoldDB" id="A0A9N8QF80"/>
<proteinExistence type="predicted"/>
<accession>A0A9N8QF80</accession>
<organism evidence="1 2">
    <name type="scientific">Tilletia laevis</name>
    <dbReference type="NCBI Taxonomy" id="157183"/>
    <lineage>
        <taxon>Eukaryota</taxon>
        <taxon>Fungi</taxon>
        <taxon>Dikarya</taxon>
        <taxon>Basidiomycota</taxon>
        <taxon>Ustilaginomycotina</taxon>
        <taxon>Exobasidiomycetes</taxon>
        <taxon>Tilletiales</taxon>
        <taxon>Tilletiaceae</taxon>
        <taxon>Tilletia</taxon>
    </lineage>
</organism>
<reference evidence="1 2" key="1">
    <citation type="submission" date="2020-10" db="EMBL/GenBank/DDBJ databases">
        <authorList>
            <person name="Sedaghatjoo S."/>
        </authorList>
    </citation>
    <scope>NUCLEOTIDE SEQUENCE [LARGE SCALE GENOMIC DNA]</scope>
    <source>
        <strain evidence="1 2">LLFL</strain>
    </source>
</reference>
<evidence type="ECO:0000313" key="1">
    <source>
        <dbReference type="EMBL" id="CAD6937736.1"/>
    </source>
</evidence>
<name>A0A9N8QF80_9BASI</name>